<keyword evidence="2" id="KW-1185">Reference proteome</keyword>
<gene>
    <name evidence="1" type="ORF">RND81_07G110300</name>
</gene>
<reference evidence="1" key="1">
    <citation type="submission" date="2024-03" db="EMBL/GenBank/DDBJ databases">
        <title>WGS assembly of Saponaria officinalis var. Norfolk2.</title>
        <authorList>
            <person name="Jenkins J."/>
            <person name="Shu S."/>
            <person name="Grimwood J."/>
            <person name="Barry K."/>
            <person name="Goodstein D."/>
            <person name="Schmutz J."/>
            <person name="Leebens-Mack J."/>
            <person name="Osbourn A."/>
        </authorList>
    </citation>
    <scope>NUCLEOTIDE SEQUENCE [LARGE SCALE GENOMIC DNA]</scope>
    <source>
        <strain evidence="1">JIC</strain>
    </source>
</reference>
<organism evidence="1 2">
    <name type="scientific">Saponaria officinalis</name>
    <name type="common">Common soapwort</name>
    <name type="synonym">Lychnis saponaria</name>
    <dbReference type="NCBI Taxonomy" id="3572"/>
    <lineage>
        <taxon>Eukaryota</taxon>
        <taxon>Viridiplantae</taxon>
        <taxon>Streptophyta</taxon>
        <taxon>Embryophyta</taxon>
        <taxon>Tracheophyta</taxon>
        <taxon>Spermatophyta</taxon>
        <taxon>Magnoliopsida</taxon>
        <taxon>eudicotyledons</taxon>
        <taxon>Gunneridae</taxon>
        <taxon>Pentapetalae</taxon>
        <taxon>Caryophyllales</taxon>
        <taxon>Caryophyllaceae</taxon>
        <taxon>Caryophylleae</taxon>
        <taxon>Saponaria</taxon>
    </lineage>
</organism>
<evidence type="ECO:0000313" key="1">
    <source>
        <dbReference type="EMBL" id="KAK9706196.1"/>
    </source>
</evidence>
<evidence type="ECO:0000313" key="2">
    <source>
        <dbReference type="Proteomes" id="UP001443914"/>
    </source>
</evidence>
<sequence>MLTLVDGTSTELEQYTFELLSRRLQILEYAREQERNTILHDFSPSVTGSSKTFVMVNDKNAKAKLKYYKAMVAAAKLYADEVIHFIRSANCFNGMSNFVFHV</sequence>
<name>A0AAW1JTV8_SAPOF</name>
<comment type="caution">
    <text evidence="1">The sequence shown here is derived from an EMBL/GenBank/DDBJ whole genome shotgun (WGS) entry which is preliminary data.</text>
</comment>
<protein>
    <submittedName>
        <fullName evidence="1">Uncharacterized protein</fullName>
    </submittedName>
</protein>
<dbReference type="EMBL" id="JBDFQZ010000007">
    <property type="protein sequence ID" value="KAK9706196.1"/>
    <property type="molecule type" value="Genomic_DNA"/>
</dbReference>
<dbReference type="AlphaFoldDB" id="A0AAW1JTV8"/>
<dbReference type="Proteomes" id="UP001443914">
    <property type="component" value="Unassembled WGS sequence"/>
</dbReference>
<accession>A0AAW1JTV8</accession>
<proteinExistence type="predicted"/>